<evidence type="ECO:0000313" key="3">
    <source>
        <dbReference type="Proteomes" id="UP000032568"/>
    </source>
</evidence>
<dbReference type="RefSeq" id="WP_152646641.1">
    <property type="nucleotide sequence ID" value="NZ_CP059735.1"/>
</dbReference>
<keyword evidence="1" id="KW-0732">Signal</keyword>
<accession>A0AAE9YRS2</accession>
<dbReference type="AlphaFoldDB" id="A0AAE9YRS2"/>
<sequence>MKIHLVLMGLLLSNSALATDTVYISGVKHQMSLADFQQGSTDKPQLFQAHYTSNLNVEGAYDNQVVNFAITAKVTGLGYRNYDGRYYCGDYNQYPARPEWAEKCAASRLTGGVRSPNYYGKLDYIAEISVSCSGTEVGTALDSKNIRYTSWELHDADDGVRDVTLWIDRTITISSECRQLQIDIKGPRDSSLWVIEDIDLSVILAEPF</sequence>
<protein>
    <recommendedName>
        <fullName evidence="4">Ricin B lectin domain-containing protein</fullName>
    </recommendedName>
</protein>
<dbReference type="Proteomes" id="UP000032568">
    <property type="component" value="Chromosome"/>
</dbReference>
<evidence type="ECO:0000313" key="2">
    <source>
        <dbReference type="EMBL" id="WDD99089.1"/>
    </source>
</evidence>
<dbReference type="EMBL" id="CP059735">
    <property type="protein sequence ID" value="WDD99089.1"/>
    <property type="molecule type" value="Genomic_DNA"/>
</dbReference>
<reference evidence="2 3" key="2">
    <citation type="journal article" date="2022" name="Mar. Drugs">
        <title>Bioassay-Guided Fractionation Leads to the Detection of Cholic Acid Generated by the Rare Thalassomonas sp.</title>
        <authorList>
            <person name="Pheiffer F."/>
            <person name="Schneider Y.K."/>
            <person name="Hansen E.H."/>
            <person name="Andersen J.H."/>
            <person name="Isaksson J."/>
            <person name="Busche T."/>
            <person name="R C."/>
            <person name="Kalinowski J."/>
            <person name="Zyl L.V."/>
            <person name="Trindade M."/>
        </authorList>
    </citation>
    <scope>NUCLEOTIDE SEQUENCE [LARGE SCALE GENOMIC DNA]</scope>
    <source>
        <strain evidence="2 3">A5K-106</strain>
    </source>
</reference>
<dbReference type="KEGG" id="tact:SG35_028380"/>
<feature type="signal peptide" evidence="1">
    <location>
        <begin position="1"/>
        <end position="18"/>
    </location>
</feature>
<proteinExistence type="predicted"/>
<evidence type="ECO:0000256" key="1">
    <source>
        <dbReference type="SAM" id="SignalP"/>
    </source>
</evidence>
<organism evidence="2 3">
    <name type="scientific">Thalassomonas actiniarum</name>
    <dbReference type="NCBI Taxonomy" id="485447"/>
    <lineage>
        <taxon>Bacteria</taxon>
        <taxon>Pseudomonadati</taxon>
        <taxon>Pseudomonadota</taxon>
        <taxon>Gammaproteobacteria</taxon>
        <taxon>Alteromonadales</taxon>
        <taxon>Colwelliaceae</taxon>
        <taxon>Thalassomonas</taxon>
    </lineage>
</organism>
<name>A0AAE9YRS2_9GAMM</name>
<evidence type="ECO:0008006" key="4">
    <source>
        <dbReference type="Google" id="ProtNLM"/>
    </source>
</evidence>
<keyword evidence="3" id="KW-1185">Reference proteome</keyword>
<gene>
    <name evidence="2" type="ORF">SG35_028380</name>
</gene>
<reference evidence="2 3" key="1">
    <citation type="journal article" date="2015" name="Genome Announc.">
        <title>Draft Genome Sequences of Marine Isolates of Thalassomonas viridans and Thalassomonas actiniarum.</title>
        <authorList>
            <person name="Olonade I."/>
            <person name="van Zyl L.J."/>
            <person name="Trindade M."/>
        </authorList>
    </citation>
    <scope>NUCLEOTIDE SEQUENCE [LARGE SCALE GENOMIC DNA]</scope>
    <source>
        <strain evidence="2 3">A5K-106</strain>
    </source>
</reference>
<feature type="chain" id="PRO_5041925201" description="Ricin B lectin domain-containing protein" evidence="1">
    <location>
        <begin position="19"/>
        <end position="208"/>
    </location>
</feature>